<evidence type="ECO:0000256" key="7">
    <source>
        <dbReference type="ARBA" id="ARBA00023212"/>
    </source>
</evidence>
<dbReference type="EMBL" id="JAHRIP010000279">
    <property type="protein sequence ID" value="MEQ2279094.1"/>
    <property type="molecule type" value="Genomic_DNA"/>
</dbReference>
<comment type="caution">
    <text evidence="9">The sequence shown here is derived from an EMBL/GenBank/DDBJ whole genome shotgun (WGS) entry which is preliminary data.</text>
</comment>
<evidence type="ECO:0000256" key="1">
    <source>
        <dbReference type="ARBA" id="ARBA00004138"/>
    </source>
</evidence>
<evidence type="ECO:0000313" key="10">
    <source>
        <dbReference type="Proteomes" id="UP001469553"/>
    </source>
</evidence>
<proteinExistence type="predicted"/>
<protein>
    <submittedName>
        <fullName evidence="9">Uncharacterized protein</fullName>
    </submittedName>
</protein>
<evidence type="ECO:0000256" key="8">
    <source>
        <dbReference type="ARBA" id="ARBA00023273"/>
    </source>
</evidence>
<evidence type="ECO:0000256" key="2">
    <source>
        <dbReference type="ARBA" id="ARBA00004245"/>
    </source>
</evidence>
<keyword evidence="5" id="KW-0677">Repeat</keyword>
<gene>
    <name evidence="9" type="ORF">AMECASPLE_005934</name>
</gene>
<keyword evidence="4" id="KW-0853">WD repeat</keyword>
<comment type="subcellular location">
    <subcellularLocation>
        <location evidence="1">Cell projection</location>
        <location evidence="1">Cilium</location>
    </subcellularLocation>
    <subcellularLocation>
        <location evidence="2">Cytoplasm</location>
        <location evidence="2">Cytoskeleton</location>
    </subcellularLocation>
</comment>
<evidence type="ECO:0000256" key="5">
    <source>
        <dbReference type="ARBA" id="ARBA00022737"/>
    </source>
</evidence>
<keyword evidence="7" id="KW-0206">Cytoskeleton</keyword>
<reference evidence="9 10" key="1">
    <citation type="submission" date="2021-06" db="EMBL/GenBank/DDBJ databases">
        <authorList>
            <person name="Palmer J.M."/>
        </authorList>
    </citation>
    <scope>NUCLEOTIDE SEQUENCE [LARGE SCALE GENOMIC DNA]</scope>
    <source>
        <strain evidence="9 10">AS_MEX2019</strain>
        <tissue evidence="9">Muscle</tissue>
    </source>
</reference>
<dbReference type="PANTHER" id="PTHR14885">
    <property type="entry name" value="CILIA- AND FLAGELLA-ASSOCIATED PROTEIN 43-RELATED"/>
    <property type="match status" value="1"/>
</dbReference>
<dbReference type="SUPFAM" id="SSF101898">
    <property type="entry name" value="NHL repeat"/>
    <property type="match status" value="1"/>
</dbReference>
<dbReference type="PANTHER" id="PTHR14885:SF3">
    <property type="entry name" value="CILIA- AND FLAGELLA-ASSOCIATED PROTEIN 44"/>
    <property type="match status" value="1"/>
</dbReference>
<evidence type="ECO:0000313" key="9">
    <source>
        <dbReference type="EMBL" id="MEQ2279094.1"/>
    </source>
</evidence>
<name>A0ABV0XCB4_9TELE</name>
<keyword evidence="10" id="KW-1185">Reference proteome</keyword>
<accession>A0ABV0XCB4</accession>
<evidence type="ECO:0000256" key="3">
    <source>
        <dbReference type="ARBA" id="ARBA00022490"/>
    </source>
</evidence>
<dbReference type="Proteomes" id="UP001469553">
    <property type="component" value="Unassembled WGS sequence"/>
</dbReference>
<organism evidence="9 10">
    <name type="scientific">Ameca splendens</name>
    <dbReference type="NCBI Taxonomy" id="208324"/>
    <lineage>
        <taxon>Eukaryota</taxon>
        <taxon>Metazoa</taxon>
        <taxon>Chordata</taxon>
        <taxon>Craniata</taxon>
        <taxon>Vertebrata</taxon>
        <taxon>Euteleostomi</taxon>
        <taxon>Actinopterygii</taxon>
        <taxon>Neopterygii</taxon>
        <taxon>Teleostei</taxon>
        <taxon>Neoteleostei</taxon>
        <taxon>Acanthomorphata</taxon>
        <taxon>Ovalentaria</taxon>
        <taxon>Atherinomorphae</taxon>
        <taxon>Cyprinodontiformes</taxon>
        <taxon>Goodeidae</taxon>
        <taxon>Ameca</taxon>
    </lineage>
</organism>
<keyword evidence="8" id="KW-0966">Cell projection</keyword>
<evidence type="ECO:0000256" key="4">
    <source>
        <dbReference type="ARBA" id="ARBA00022574"/>
    </source>
</evidence>
<keyword evidence="3" id="KW-0963">Cytoplasm</keyword>
<keyword evidence="6" id="KW-0175">Coiled coil</keyword>
<evidence type="ECO:0000256" key="6">
    <source>
        <dbReference type="ARBA" id="ARBA00023054"/>
    </source>
</evidence>
<sequence>MVQPFNLEDGQLMTFGADGAVQVWDLESINTANISSTSSMFEMEPINELVVGHNVWLSSVARSSLPDSFIWFVQDSNGAIWKLDLSFTNTMSTLQHPSIHWSIHPSVCPSIHPFIHLSIRPSIRPLTDSTFEIRFPFVGPCFAEYWTICTLLDATRPSGVFGHFVSQDSPLLQIPAGTAADMMGRPKSDVIGHYIGWWPL</sequence>